<comment type="caution">
    <text evidence="1">The sequence shown here is derived from an EMBL/GenBank/DDBJ whole genome shotgun (WGS) entry which is preliminary data.</text>
</comment>
<proteinExistence type="predicted"/>
<sequence length="465" mass="50875">MKEHFAAAFSPLALELLGAGKLTPDRLGQWVRLDTGSADGNALPVKETSLVGKYLLHEEIAHAVPNAGELHDPEILVKLANAGVPASYVASLLSVGNVVAWPEIQAEADRMVERYKAANLHPSYTLDRHANIRIGKLDSPELKPRLDAVLEETKSRLNPLRDQAEARMASYERLARLAPLAHAWMVSGPADGPLLWSSLPFKARVERWDAAGLSVDQQYAAGRFLVNGLDEAGARAIVQANAAYPERLQAWQGWDAGMDLRPWLDEAMKQAVQRWLTDPDLPAEVLALLPGMIRCDLSLDQIDGLIHSSASIARLDAVFGPQAQTPARIGAGLLTAAALYEQVNDGDIDEEKLQEEAHQAEETSRLRQAASRARDQLRARLHVMESIRAQIPPDAPEARQCDGWIQAWRGASDGLREFLQSPLEDRLRDNPAEVEAELSKVFSTLAFTSVASPDPNKMGTPALRA</sequence>
<evidence type="ECO:0000313" key="2">
    <source>
        <dbReference type="Proteomes" id="UP000215767"/>
    </source>
</evidence>
<keyword evidence="2" id="KW-1185">Reference proteome</keyword>
<accession>A0A261UN14</accession>
<dbReference type="Proteomes" id="UP000215767">
    <property type="component" value="Unassembled WGS sequence"/>
</dbReference>
<gene>
    <name evidence="1" type="ORF">CAL28_28355</name>
</gene>
<reference evidence="2" key="1">
    <citation type="submission" date="2017-05" db="EMBL/GenBank/DDBJ databases">
        <title>Complete and WGS of Bordetella genogroups.</title>
        <authorList>
            <person name="Spilker T."/>
            <person name="Lipuma J."/>
        </authorList>
    </citation>
    <scope>NUCLEOTIDE SEQUENCE [LARGE SCALE GENOMIC DNA]</scope>
    <source>
        <strain evidence="2">AU8856</strain>
    </source>
</reference>
<dbReference type="EMBL" id="NEVS01000004">
    <property type="protein sequence ID" value="OZI63025.1"/>
    <property type="molecule type" value="Genomic_DNA"/>
</dbReference>
<name>A0A261UN14_9BORD</name>
<evidence type="ECO:0000313" key="1">
    <source>
        <dbReference type="EMBL" id="OZI63025.1"/>
    </source>
</evidence>
<organism evidence="1 2">
    <name type="scientific">Bordetella genomosp. 11</name>
    <dbReference type="NCBI Taxonomy" id="1416808"/>
    <lineage>
        <taxon>Bacteria</taxon>
        <taxon>Pseudomonadati</taxon>
        <taxon>Pseudomonadota</taxon>
        <taxon>Betaproteobacteria</taxon>
        <taxon>Burkholderiales</taxon>
        <taxon>Alcaligenaceae</taxon>
        <taxon>Bordetella</taxon>
    </lineage>
</organism>
<protein>
    <submittedName>
        <fullName evidence="1">Uncharacterized protein</fullName>
    </submittedName>
</protein>
<dbReference type="AlphaFoldDB" id="A0A261UN14"/>